<comment type="subcellular location">
    <subcellularLocation>
        <location evidence="1">Membrane</location>
        <topology evidence="1">Single-pass type I membrane protein</topology>
    </subcellularLocation>
</comment>
<evidence type="ECO:0000256" key="6">
    <source>
        <dbReference type="ARBA" id="ARBA00023136"/>
    </source>
</evidence>
<evidence type="ECO:0000256" key="9">
    <source>
        <dbReference type="SAM" id="Phobius"/>
    </source>
</evidence>
<evidence type="ECO:0000256" key="3">
    <source>
        <dbReference type="ARBA" id="ARBA00022692"/>
    </source>
</evidence>
<keyword evidence="5 9" id="KW-1133">Transmembrane helix</keyword>
<keyword evidence="3 9" id="KW-0812">Transmembrane</keyword>
<dbReference type="STRING" id="9796.ENSECAP00000050801"/>
<evidence type="ECO:0000256" key="2">
    <source>
        <dbReference type="ARBA" id="ARBA00005341"/>
    </source>
</evidence>
<dbReference type="Proteomes" id="UP000002281">
    <property type="component" value="Chromosome 7"/>
</dbReference>
<dbReference type="GO" id="GO:0009897">
    <property type="term" value="C:external side of plasma membrane"/>
    <property type="evidence" value="ECO:0007669"/>
    <property type="project" value="Ensembl"/>
</dbReference>
<dbReference type="PANTHER" id="PTHR11337">
    <property type="entry name" value="MUCIN/PORIMIN"/>
    <property type="match status" value="1"/>
</dbReference>
<feature type="compositionally biased region" description="Polar residues" evidence="8">
    <location>
        <begin position="83"/>
        <end position="102"/>
    </location>
</feature>
<organism evidence="11 12">
    <name type="scientific">Equus caballus</name>
    <name type="common">Horse</name>
    <dbReference type="NCBI Taxonomy" id="9796"/>
    <lineage>
        <taxon>Eukaryota</taxon>
        <taxon>Metazoa</taxon>
        <taxon>Chordata</taxon>
        <taxon>Craniata</taxon>
        <taxon>Vertebrata</taxon>
        <taxon>Euteleostomi</taxon>
        <taxon>Mammalia</taxon>
        <taxon>Eutheria</taxon>
        <taxon>Laurasiatheria</taxon>
        <taxon>Perissodactyla</taxon>
        <taxon>Equidae</taxon>
        <taxon>Equus</taxon>
    </lineage>
</organism>
<feature type="compositionally biased region" description="Polar residues" evidence="8">
    <location>
        <begin position="37"/>
        <end position="47"/>
    </location>
</feature>
<dbReference type="Pfam" id="PF05283">
    <property type="entry name" value="MGC-24"/>
    <property type="match status" value="1"/>
</dbReference>
<protein>
    <submittedName>
        <fullName evidence="11">Transmembrane protein 123</fullName>
    </submittedName>
</protein>
<dbReference type="ExpressionAtlas" id="A0A5F5PRC4">
    <property type="expression patterns" value="baseline"/>
</dbReference>
<dbReference type="InParanoid" id="A0A5F5PRC4"/>
<keyword evidence="7" id="KW-0325">Glycoprotein</keyword>
<evidence type="ECO:0000256" key="1">
    <source>
        <dbReference type="ARBA" id="ARBA00004479"/>
    </source>
</evidence>
<proteinExistence type="inferred from homology"/>
<sequence>MGLGARGGWAVVMLGALLLLALLKVAVDSSDQERFPSSTVRSMVPQNTSTTSPGTTTHVSSSHINASSSSTVKPSTTPFSSKNMTTTTLKPVATSKMTTPGVSTKMTSTTLKSTPKITSVSQNTSQMSTSTMTTTHNSSMMTTTHNGSVTSVSSSVTITATINSKENKGSKFDTGSFVGGIVLTLGILSILYMGCKIYYSRRGIRYTTMRPSVSLVRILGADMTLLIKPR</sequence>
<feature type="transmembrane region" description="Helical" evidence="9">
    <location>
        <begin position="177"/>
        <end position="199"/>
    </location>
</feature>
<keyword evidence="6 9" id="KW-0472">Membrane</keyword>
<evidence type="ECO:0000256" key="8">
    <source>
        <dbReference type="SAM" id="MobiDB-lite"/>
    </source>
</evidence>
<evidence type="ECO:0000256" key="10">
    <source>
        <dbReference type="SAM" id="SignalP"/>
    </source>
</evidence>
<keyword evidence="12" id="KW-1185">Reference proteome</keyword>
<feature type="chain" id="PRO_5040418747" evidence="10">
    <location>
        <begin position="30"/>
        <end position="230"/>
    </location>
</feature>
<dbReference type="AlphaFoldDB" id="A0A5F5PRC4"/>
<reference evidence="11 12" key="1">
    <citation type="journal article" date="2009" name="Science">
        <title>Genome sequence, comparative analysis, and population genetics of the domestic horse.</title>
        <authorList>
            <consortium name="Broad Institute Genome Sequencing Platform"/>
            <consortium name="Broad Institute Whole Genome Assembly Team"/>
            <person name="Wade C.M."/>
            <person name="Giulotto E."/>
            <person name="Sigurdsson S."/>
            <person name="Zoli M."/>
            <person name="Gnerre S."/>
            <person name="Imsland F."/>
            <person name="Lear T.L."/>
            <person name="Adelson D.L."/>
            <person name="Bailey E."/>
            <person name="Bellone R.R."/>
            <person name="Bloecker H."/>
            <person name="Distl O."/>
            <person name="Edgar R.C."/>
            <person name="Garber M."/>
            <person name="Leeb T."/>
            <person name="Mauceli E."/>
            <person name="MacLeod J.N."/>
            <person name="Penedo M.C.T."/>
            <person name="Raison J.M."/>
            <person name="Sharpe T."/>
            <person name="Vogel J."/>
            <person name="Andersson L."/>
            <person name="Antczak D.F."/>
            <person name="Biagi T."/>
            <person name="Binns M.M."/>
            <person name="Chowdhary B.P."/>
            <person name="Coleman S.J."/>
            <person name="Della Valle G."/>
            <person name="Fryc S."/>
            <person name="Guerin G."/>
            <person name="Hasegawa T."/>
            <person name="Hill E.W."/>
            <person name="Jurka J."/>
            <person name="Kiialainen A."/>
            <person name="Lindgren G."/>
            <person name="Liu J."/>
            <person name="Magnani E."/>
            <person name="Mickelson J.R."/>
            <person name="Murray J."/>
            <person name="Nergadze S.G."/>
            <person name="Onofrio R."/>
            <person name="Pedroni S."/>
            <person name="Piras M.F."/>
            <person name="Raudsepp T."/>
            <person name="Rocchi M."/>
            <person name="Roeed K.H."/>
            <person name="Ryder O.A."/>
            <person name="Searle S."/>
            <person name="Skow L."/>
            <person name="Swinburne J.E."/>
            <person name="Syvaenen A.C."/>
            <person name="Tozaki T."/>
            <person name="Valberg S.J."/>
            <person name="Vaudin M."/>
            <person name="White J.R."/>
            <person name="Zody M.C."/>
            <person name="Lander E.S."/>
            <person name="Lindblad-Toh K."/>
        </authorList>
    </citation>
    <scope>NUCLEOTIDE SEQUENCE [LARGE SCALE GENOMIC DNA]</scope>
    <source>
        <strain evidence="11 12">Thoroughbred</strain>
    </source>
</reference>
<evidence type="ECO:0000256" key="4">
    <source>
        <dbReference type="ARBA" id="ARBA00022729"/>
    </source>
</evidence>
<evidence type="ECO:0000256" key="7">
    <source>
        <dbReference type="ARBA" id="ARBA00023180"/>
    </source>
</evidence>
<gene>
    <name evidence="11" type="primary">TMEM123</name>
</gene>
<feature type="region of interest" description="Disordered" evidence="8">
    <location>
        <begin position="37"/>
        <end position="136"/>
    </location>
</feature>
<keyword evidence="4 10" id="KW-0732">Signal</keyword>
<accession>A0A5F5PRC4</accession>
<evidence type="ECO:0000256" key="5">
    <source>
        <dbReference type="ARBA" id="ARBA00022989"/>
    </source>
</evidence>
<dbReference type="Bgee" id="ENSECAG00000033952">
    <property type="expression patterns" value="Expressed in liver and 23 other cell types or tissues"/>
</dbReference>
<dbReference type="GeneTree" id="ENSGT00530000063929"/>
<comment type="similarity">
    <text evidence="2">Belongs to the CD164 family.</text>
</comment>
<dbReference type="InterPro" id="IPR007947">
    <property type="entry name" value="CD164_MGC24"/>
</dbReference>
<feature type="signal peptide" evidence="10">
    <location>
        <begin position="1"/>
        <end position="29"/>
    </location>
</feature>
<feature type="compositionally biased region" description="Low complexity" evidence="8">
    <location>
        <begin position="103"/>
        <end position="136"/>
    </location>
</feature>
<feature type="compositionally biased region" description="Low complexity" evidence="8">
    <location>
        <begin position="48"/>
        <end position="82"/>
    </location>
</feature>
<evidence type="ECO:0000313" key="12">
    <source>
        <dbReference type="Proteomes" id="UP000002281"/>
    </source>
</evidence>
<dbReference type="PaxDb" id="9796-ENSECAP00000050801"/>
<dbReference type="Ensembl" id="ENSECAT00000032388.3">
    <property type="protein sequence ID" value="ENSECAP00000050801.2"/>
    <property type="gene ID" value="ENSECAG00000033952.3"/>
</dbReference>
<name>A0A5F5PRC4_HORSE</name>
<reference evidence="11" key="3">
    <citation type="submission" date="2025-09" db="UniProtKB">
        <authorList>
            <consortium name="Ensembl"/>
        </authorList>
    </citation>
    <scope>IDENTIFICATION</scope>
    <source>
        <strain evidence="11">Thoroughbred</strain>
    </source>
</reference>
<dbReference type="PANTHER" id="PTHR11337:SF14">
    <property type="entry name" value="PORIMIN"/>
    <property type="match status" value="1"/>
</dbReference>
<dbReference type="GO" id="GO:0031410">
    <property type="term" value="C:cytoplasmic vesicle"/>
    <property type="evidence" value="ECO:0000318"/>
    <property type="project" value="GO_Central"/>
</dbReference>
<evidence type="ECO:0000313" key="11">
    <source>
        <dbReference type="Ensembl" id="ENSECAP00000050801.2"/>
    </source>
</evidence>
<reference evidence="11" key="2">
    <citation type="submission" date="2025-08" db="UniProtKB">
        <authorList>
            <consortium name="Ensembl"/>
        </authorList>
    </citation>
    <scope>IDENTIFICATION</scope>
    <source>
        <strain evidence="11">Thoroughbred</strain>
    </source>
</reference>